<evidence type="ECO:0000313" key="1">
    <source>
        <dbReference type="EMBL" id="MFD1062641.1"/>
    </source>
</evidence>
<reference evidence="2" key="1">
    <citation type="journal article" date="2019" name="Int. J. Syst. Evol. Microbiol.">
        <title>The Global Catalogue of Microorganisms (GCM) 10K type strain sequencing project: providing services to taxonomists for standard genome sequencing and annotation.</title>
        <authorList>
            <consortium name="The Broad Institute Genomics Platform"/>
            <consortium name="The Broad Institute Genome Sequencing Center for Infectious Disease"/>
            <person name="Wu L."/>
            <person name="Ma J."/>
        </authorList>
    </citation>
    <scope>NUCLEOTIDE SEQUENCE [LARGE SCALE GENOMIC DNA]</scope>
    <source>
        <strain evidence="2">CCUG 62215</strain>
    </source>
</reference>
<sequence>MINLVNQNNILRQIKDIQVQAARLINRKSNLQEIEEFSNYSAEIKSFLLKNIEDKFILGHIHQIPDLSLDETNSNSRIFDVLAFSFDFGLGIYSRDKRKAEKALKKINDIQGKYASIEFMLKNYFE</sequence>
<dbReference type="RefSeq" id="WP_386128687.1">
    <property type="nucleotide sequence ID" value="NZ_JBHTJL010000009.1"/>
</dbReference>
<gene>
    <name evidence="1" type="ORF">ACFQ1Q_05235</name>
</gene>
<comment type="caution">
    <text evidence="1">The sequence shown here is derived from an EMBL/GenBank/DDBJ whole genome shotgun (WGS) entry which is preliminary data.</text>
</comment>
<dbReference type="Proteomes" id="UP001597013">
    <property type="component" value="Unassembled WGS sequence"/>
</dbReference>
<protein>
    <submittedName>
        <fullName evidence="1">Uncharacterized protein</fullName>
    </submittedName>
</protein>
<organism evidence="1 2">
    <name type="scientific">Winogradskyella litorisediminis</name>
    <dbReference type="NCBI Taxonomy" id="1156618"/>
    <lineage>
        <taxon>Bacteria</taxon>
        <taxon>Pseudomonadati</taxon>
        <taxon>Bacteroidota</taxon>
        <taxon>Flavobacteriia</taxon>
        <taxon>Flavobacteriales</taxon>
        <taxon>Flavobacteriaceae</taxon>
        <taxon>Winogradskyella</taxon>
    </lineage>
</organism>
<dbReference type="EMBL" id="JBHTJL010000009">
    <property type="protein sequence ID" value="MFD1062641.1"/>
    <property type="molecule type" value="Genomic_DNA"/>
</dbReference>
<evidence type="ECO:0000313" key="2">
    <source>
        <dbReference type="Proteomes" id="UP001597013"/>
    </source>
</evidence>
<name>A0ABW3N5A6_9FLAO</name>
<keyword evidence="2" id="KW-1185">Reference proteome</keyword>
<proteinExistence type="predicted"/>
<accession>A0ABW3N5A6</accession>